<name>A0A926Q0L8_9FLAO</name>
<organism evidence="2 3">
    <name type="scientific">Sinomicrobium weinanense</name>
    <dbReference type="NCBI Taxonomy" id="2842200"/>
    <lineage>
        <taxon>Bacteria</taxon>
        <taxon>Pseudomonadati</taxon>
        <taxon>Bacteroidota</taxon>
        <taxon>Flavobacteriia</taxon>
        <taxon>Flavobacteriales</taxon>
        <taxon>Flavobacteriaceae</taxon>
        <taxon>Sinomicrobium</taxon>
    </lineage>
</organism>
<proteinExistence type="predicted"/>
<evidence type="ECO:0000313" key="3">
    <source>
        <dbReference type="Proteomes" id="UP000653730"/>
    </source>
</evidence>
<comment type="caution">
    <text evidence="2">The sequence shown here is derived from an EMBL/GenBank/DDBJ whole genome shotgun (WGS) entry which is preliminary data.</text>
</comment>
<dbReference type="EMBL" id="JACVDC010000004">
    <property type="protein sequence ID" value="MBC9794918.1"/>
    <property type="molecule type" value="Genomic_DNA"/>
</dbReference>
<gene>
    <name evidence="2" type="ORF">IBL28_02980</name>
</gene>
<protein>
    <submittedName>
        <fullName evidence="2">FeoB-associated Cys-rich membrane protein</fullName>
    </submittedName>
</protein>
<keyword evidence="1" id="KW-0812">Transmembrane</keyword>
<keyword evidence="1" id="KW-1133">Transmembrane helix</keyword>
<keyword evidence="1" id="KW-0472">Membrane</keyword>
<evidence type="ECO:0000313" key="2">
    <source>
        <dbReference type="EMBL" id="MBC9794918.1"/>
    </source>
</evidence>
<sequence length="43" mass="4741">MPDIQTILVYAALAIAVGFLVKKFFLPKKKTKKACSNQDCGCH</sequence>
<dbReference type="AlphaFoldDB" id="A0A926Q0L8"/>
<keyword evidence="3" id="KW-1185">Reference proteome</keyword>
<dbReference type="RefSeq" id="WP_187964072.1">
    <property type="nucleotide sequence ID" value="NZ_JACVDC010000004.1"/>
</dbReference>
<accession>A0A926Q0L8</accession>
<dbReference type="Proteomes" id="UP000653730">
    <property type="component" value="Unassembled WGS sequence"/>
</dbReference>
<feature type="transmembrane region" description="Helical" evidence="1">
    <location>
        <begin position="6"/>
        <end position="25"/>
    </location>
</feature>
<reference evidence="2 3" key="1">
    <citation type="submission" date="2020-09" db="EMBL/GenBank/DDBJ databases">
        <title>Sinomicrobium weinanense sp. nov., a halophilic bacteria isolated from saline-alkali soil.</title>
        <authorList>
            <person name="Wu P."/>
            <person name="Ren H."/>
            <person name="Mei Y."/>
            <person name="Liang Y."/>
            <person name="Chen Z."/>
        </authorList>
    </citation>
    <scope>NUCLEOTIDE SEQUENCE [LARGE SCALE GENOMIC DNA]</scope>
    <source>
        <strain evidence="2 3">FJxs</strain>
    </source>
</reference>
<evidence type="ECO:0000256" key="1">
    <source>
        <dbReference type="SAM" id="Phobius"/>
    </source>
</evidence>